<dbReference type="EMBL" id="CM056814">
    <property type="protein sequence ID" value="KAJ8628170.1"/>
    <property type="molecule type" value="Genomic_DNA"/>
</dbReference>
<dbReference type="Proteomes" id="UP001234297">
    <property type="component" value="Chromosome 6"/>
</dbReference>
<evidence type="ECO:0000313" key="2">
    <source>
        <dbReference type="Proteomes" id="UP001234297"/>
    </source>
</evidence>
<gene>
    <name evidence="1" type="ORF">MRB53_021477</name>
</gene>
<accession>A0ACC2L411</accession>
<keyword evidence="2" id="KW-1185">Reference proteome</keyword>
<comment type="caution">
    <text evidence="1">The sequence shown here is derived from an EMBL/GenBank/DDBJ whole genome shotgun (WGS) entry which is preliminary data.</text>
</comment>
<evidence type="ECO:0000313" key="1">
    <source>
        <dbReference type="EMBL" id="KAJ8628170.1"/>
    </source>
</evidence>
<organism evidence="1 2">
    <name type="scientific">Persea americana</name>
    <name type="common">Avocado</name>
    <dbReference type="NCBI Taxonomy" id="3435"/>
    <lineage>
        <taxon>Eukaryota</taxon>
        <taxon>Viridiplantae</taxon>
        <taxon>Streptophyta</taxon>
        <taxon>Embryophyta</taxon>
        <taxon>Tracheophyta</taxon>
        <taxon>Spermatophyta</taxon>
        <taxon>Magnoliopsida</taxon>
        <taxon>Magnoliidae</taxon>
        <taxon>Laurales</taxon>
        <taxon>Lauraceae</taxon>
        <taxon>Persea</taxon>
    </lineage>
</organism>
<proteinExistence type="predicted"/>
<reference evidence="1 2" key="1">
    <citation type="journal article" date="2022" name="Hortic Res">
        <title>A haplotype resolved chromosomal level avocado genome allows analysis of novel avocado genes.</title>
        <authorList>
            <person name="Nath O."/>
            <person name="Fletcher S.J."/>
            <person name="Hayward A."/>
            <person name="Shaw L.M."/>
            <person name="Masouleh A.K."/>
            <person name="Furtado A."/>
            <person name="Henry R.J."/>
            <person name="Mitter N."/>
        </authorList>
    </citation>
    <scope>NUCLEOTIDE SEQUENCE [LARGE SCALE GENOMIC DNA]</scope>
    <source>
        <strain evidence="2">cv. Hass</strain>
    </source>
</reference>
<sequence>MDYYGMLLATASSDTAIKIIVQYLSCFFFFILSAVLQSRTAHTIFLLASLSPELCLRQQLKVVFFVMMTRKR</sequence>
<protein>
    <submittedName>
        <fullName evidence="1">Uncharacterized protein</fullName>
    </submittedName>
</protein>
<name>A0ACC2L411_PERAE</name>